<evidence type="ECO:0000256" key="1">
    <source>
        <dbReference type="SAM" id="Phobius"/>
    </source>
</evidence>
<keyword evidence="1" id="KW-1133">Transmembrane helix</keyword>
<feature type="transmembrane region" description="Helical" evidence="1">
    <location>
        <begin position="51"/>
        <end position="74"/>
    </location>
</feature>
<dbReference type="RefSeq" id="WP_145418828.1">
    <property type="nucleotide sequence ID" value="NZ_CP036526.1"/>
</dbReference>
<feature type="transmembrane region" description="Helical" evidence="1">
    <location>
        <begin position="279"/>
        <end position="300"/>
    </location>
</feature>
<evidence type="ECO:0000313" key="3">
    <source>
        <dbReference type="Proteomes" id="UP000319817"/>
    </source>
</evidence>
<protein>
    <submittedName>
        <fullName evidence="2">Uncharacterized protein</fullName>
    </submittedName>
</protein>
<dbReference type="Proteomes" id="UP000319817">
    <property type="component" value="Chromosome"/>
</dbReference>
<feature type="transmembrane region" description="Helical" evidence="1">
    <location>
        <begin position="254"/>
        <end position="273"/>
    </location>
</feature>
<accession>A0A517NVC2</accession>
<reference evidence="2 3" key="1">
    <citation type="submission" date="2019-02" db="EMBL/GenBank/DDBJ databases">
        <title>Deep-cultivation of Planctomycetes and their phenomic and genomic characterization uncovers novel biology.</title>
        <authorList>
            <person name="Wiegand S."/>
            <person name="Jogler M."/>
            <person name="Boedeker C."/>
            <person name="Pinto D."/>
            <person name="Vollmers J."/>
            <person name="Rivas-Marin E."/>
            <person name="Kohn T."/>
            <person name="Peeters S.H."/>
            <person name="Heuer A."/>
            <person name="Rast P."/>
            <person name="Oberbeckmann S."/>
            <person name="Bunk B."/>
            <person name="Jeske O."/>
            <person name="Meyerdierks A."/>
            <person name="Storesund J.E."/>
            <person name="Kallscheuer N."/>
            <person name="Luecker S."/>
            <person name="Lage O.M."/>
            <person name="Pohl T."/>
            <person name="Merkel B.J."/>
            <person name="Hornburger P."/>
            <person name="Mueller R.-W."/>
            <person name="Bruemmer F."/>
            <person name="Labrenz M."/>
            <person name="Spormann A.M."/>
            <person name="Op den Camp H."/>
            <person name="Overmann J."/>
            <person name="Amann R."/>
            <person name="Jetten M.S.M."/>
            <person name="Mascher T."/>
            <person name="Medema M.H."/>
            <person name="Devos D.P."/>
            <person name="Kaster A.-K."/>
            <person name="Ovreas L."/>
            <person name="Rohde M."/>
            <person name="Galperin M.Y."/>
            <person name="Jogler C."/>
        </authorList>
    </citation>
    <scope>NUCLEOTIDE SEQUENCE [LARGE SCALE GENOMIC DNA]</scope>
    <source>
        <strain evidence="2 3">K23_9</strain>
    </source>
</reference>
<feature type="transmembrane region" description="Helical" evidence="1">
    <location>
        <begin position="80"/>
        <end position="100"/>
    </location>
</feature>
<dbReference type="OrthoDB" id="9822742at2"/>
<keyword evidence="1" id="KW-0472">Membrane</keyword>
<proteinExistence type="predicted"/>
<organism evidence="2 3">
    <name type="scientific">Stieleria marina</name>
    <dbReference type="NCBI Taxonomy" id="1930275"/>
    <lineage>
        <taxon>Bacteria</taxon>
        <taxon>Pseudomonadati</taxon>
        <taxon>Planctomycetota</taxon>
        <taxon>Planctomycetia</taxon>
        <taxon>Pirellulales</taxon>
        <taxon>Pirellulaceae</taxon>
        <taxon>Stieleria</taxon>
    </lineage>
</organism>
<keyword evidence="1" id="KW-0812">Transmembrane</keyword>
<dbReference type="EMBL" id="CP036526">
    <property type="protein sequence ID" value="QDT11071.1"/>
    <property type="molecule type" value="Genomic_DNA"/>
</dbReference>
<evidence type="ECO:0000313" key="2">
    <source>
        <dbReference type="EMBL" id="QDT11071.1"/>
    </source>
</evidence>
<name>A0A517NVC2_9BACT</name>
<dbReference type="AlphaFoldDB" id="A0A517NVC2"/>
<keyword evidence="3" id="KW-1185">Reference proteome</keyword>
<gene>
    <name evidence="2" type="ORF">K239x_30650</name>
</gene>
<sequence>MAINPYQPPPEVEVAAIAPAPDRLEIAGRIRFSGAPTSSDLNRLLTKYDHVGVPTLAIAMLLIALVLLFVMIVGSLAGQLVVAGLCGIALVACLVSTKLYRRAMFRFVNPLWDAPVQGEISPDGITIKRDHGSFFLHWNCLETVVVHRNVVGLLTPNSIGQSMVISESMMDSDADLAGLILAAETVARKVVTAGSMARRRQNIAALLRDPDRQRSVQVPGNAIAFSGPVTMADLIQFGGDYQGKVWRRKRSTHGLIAMTLLVLFATLIAIGLATFAVNLIGTAGLIVLPLLFVIAVAWHLSWSQPRLRPDESLQHLLGFADDSGVTTDAFAVVTKLPWSHLRCTAKTDDRITLRHTHSRRVVALQRNMFSSDQEWTSMVNLVERKLSI</sequence>